<keyword evidence="2 4" id="KW-0560">Oxidoreductase</keyword>
<gene>
    <name evidence="4" type="ORF">J2X98_002212</name>
</gene>
<dbReference type="Gene3D" id="3.10.450.50">
    <property type="match status" value="1"/>
</dbReference>
<protein>
    <submittedName>
        <fullName evidence="4">Anthranilate 1,2-dioxygenase small subunit</fullName>
        <ecNumber evidence="4">1.14.12.1</ecNumber>
    </submittedName>
</protein>
<dbReference type="InterPro" id="IPR000391">
    <property type="entry name" value="Rng_hydr_dOase-bsu"/>
</dbReference>
<dbReference type="Proteomes" id="UP001226577">
    <property type="component" value="Unassembled WGS sequence"/>
</dbReference>
<dbReference type="EC" id="1.14.12.1" evidence="4"/>
<evidence type="ECO:0000256" key="1">
    <source>
        <dbReference type="ARBA" id="ARBA00009570"/>
    </source>
</evidence>
<evidence type="ECO:0000256" key="2">
    <source>
        <dbReference type="ARBA" id="ARBA00023002"/>
    </source>
</evidence>
<dbReference type="SUPFAM" id="SSF54427">
    <property type="entry name" value="NTF2-like"/>
    <property type="match status" value="1"/>
</dbReference>
<dbReference type="Pfam" id="PF13577">
    <property type="entry name" value="SnoaL_4"/>
    <property type="match status" value="1"/>
</dbReference>
<evidence type="ECO:0000313" key="5">
    <source>
        <dbReference type="Proteomes" id="UP001226577"/>
    </source>
</evidence>
<sequence>MMDVFNLISRAQGSYVRSIDDGPIEDWAEHFTDDAFYKVTTADNHRRGLPAGVIWANNKAMLKDRVSALKEANIYEPHSYRHLLGQPAILEESDGGATSETSFLVIRVTGNGPTDVFASGRYLDEYVVEDGQALIKKRIVVCDSSRIDTLLVLPL</sequence>
<dbReference type="InterPro" id="IPR032710">
    <property type="entry name" value="NTF2-like_dom_sf"/>
</dbReference>
<dbReference type="CDD" id="cd00667">
    <property type="entry name" value="ring_hydroxylating_dioxygenases_beta"/>
    <property type="match status" value="1"/>
</dbReference>
<comment type="caution">
    <text evidence="4">The sequence shown here is derived from an EMBL/GenBank/DDBJ whole genome shotgun (WGS) entry which is preliminary data.</text>
</comment>
<evidence type="ECO:0000313" key="4">
    <source>
        <dbReference type="EMBL" id="MDP9888619.1"/>
    </source>
</evidence>
<name>A0ABT9RTP5_9MICC</name>
<comment type="similarity">
    <text evidence="1">Belongs to the bacterial ring-hydroxylating dioxygenase beta subunit family.</text>
</comment>
<organism evidence="4 5">
    <name type="scientific">Pseudarthrobacter enclensis</name>
    <dbReference type="NCBI Taxonomy" id="993070"/>
    <lineage>
        <taxon>Bacteria</taxon>
        <taxon>Bacillati</taxon>
        <taxon>Actinomycetota</taxon>
        <taxon>Actinomycetes</taxon>
        <taxon>Micrococcales</taxon>
        <taxon>Micrococcaceae</taxon>
        <taxon>Pseudarthrobacter</taxon>
    </lineage>
</organism>
<dbReference type="InterPro" id="IPR037401">
    <property type="entry name" value="SnoaL-like"/>
</dbReference>
<keyword evidence="5" id="KW-1185">Reference proteome</keyword>
<feature type="domain" description="SnoaL-like" evidence="3">
    <location>
        <begin position="8"/>
        <end position="138"/>
    </location>
</feature>
<evidence type="ECO:0000259" key="3">
    <source>
        <dbReference type="Pfam" id="PF13577"/>
    </source>
</evidence>
<dbReference type="EMBL" id="JAUSRE010000010">
    <property type="protein sequence ID" value="MDP9888619.1"/>
    <property type="molecule type" value="Genomic_DNA"/>
</dbReference>
<dbReference type="GO" id="GO:0018618">
    <property type="term" value="F:anthranilate 1,2-dioxygenase (deaminating, decarboxylating) activity"/>
    <property type="evidence" value="ECO:0007669"/>
    <property type="project" value="UniProtKB-EC"/>
</dbReference>
<accession>A0ABT9RTP5</accession>
<reference evidence="4 5" key="1">
    <citation type="submission" date="2023-07" db="EMBL/GenBank/DDBJ databases">
        <title>Sorghum-associated microbial communities from plants grown in Nebraska, USA.</title>
        <authorList>
            <person name="Schachtman D."/>
        </authorList>
    </citation>
    <scope>NUCLEOTIDE SEQUENCE [LARGE SCALE GENOMIC DNA]</scope>
    <source>
        <strain evidence="4 5">CC222</strain>
    </source>
</reference>
<proteinExistence type="inferred from homology"/>